<dbReference type="PANTHER" id="PTHR37306:SF1">
    <property type="entry name" value="COLICIN V PRODUCTION PROTEIN"/>
    <property type="match status" value="1"/>
</dbReference>
<evidence type="ECO:0000313" key="7">
    <source>
        <dbReference type="Proteomes" id="UP000019249"/>
    </source>
</evidence>
<evidence type="ECO:0000256" key="5">
    <source>
        <dbReference type="SAM" id="Phobius"/>
    </source>
</evidence>
<evidence type="ECO:0000313" key="6">
    <source>
        <dbReference type="EMBL" id="EUJ27414.1"/>
    </source>
</evidence>
<dbReference type="Pfam" id="PF02674">
    <property type="entry name" value="Colicin_V"/>
    <property type="match status" value="1"/>
</dbReference>
<comment type="caution">
    <text evidence="6">The sequence shown here is derived from an EMBL/GenBank/DDBJ whole genome shotgun (WGS) entry which is preliminary data.</text>
</comment>
<feature type="transmembrane region" description="Helical" evidence="5">
    <location>
        <begin position="77"/>
        <end position="100"/>
    </location>
</feature>
<evidence type="ECO:0000256" key="4">
    <source>
        <dbReference type="ARBA" id="ARBA00023136"/>
    </source>
</evidence>
<evidence type="ECO:0000256" key="2">
    <source>
        <dbReference type="ARBA" id="ARBA00022692"/>
    </source>
</evidence>
<reference evidence="6 7" key="1">
    <citation type="journal article" date="2014" name="Int. J. Syst. Evol. Microbiol.">
        <title>Listeria floridensis sp. nov., Listeria aquatica sp. nov., Listeria cornellensis sp. nov., Listeria riparia sp. nov. and Listeria grandensis sp. nov., from agricultural and natural environments.</title>
        <authorList>
            <person name="den Bakker H.C."/>
            <person name="Warchocki S."/>
            <person name="Wright E.M."/>
            <person name="Allred A.F."/>
            <person name="Ahlstrom C."/>
            <person name="Manuel C.S."/>
            <person name="Stasiewicz M.J."/>
            <person name="Burrell A."/>
            <person name="Roof S."/>
            <person name="Strawn L."/>
            <person name="Fortes E.D."/>
            <person name="Nightingale K.K."/>
            <person name="Kephart D."/>
            <person name="Wiedmann M."/>
        </authorList>
    </citation>
    <scope>NUCLEOTIDE SEQUENCE [LARGE SCALE GENOMIC DNA]</scope>
    <source>
        <strain evidence="6 7">FSL S10-1187</strain>
    </source>
</reference>
<name>A0ABN0RCI9_9LIST</name>
<keyword evidence="2 5" id="KW-0812">Transmembrane</keyword>
<keyword evidence="4 5" id="KW-0472">Membrane</keyword>
<proteinExistence type="predicted"/>
<protein>
    <submittedName>
        <fullName evidence="6">CvpA family membrane protein</fullName>
    </submittedName>
</protein>
<evidence type="ECO:0000256" key="1">
    <source>
        <dbReference type="ARBA" id="ARBA00004141"/>
    </source>
</evidence>
<dbReference type="InterPro" id="IPR003825">
    <property type="entry name" value="Colicin-V_CvpA"/>
</dbReference>
<dbReference type="EMBL" id="AODF01000032">
    <property type="protein sequence ID" value="EUJ27414.1"/>
    <property type="molecule type" value="Genomic_DNA"/>
</dbReference>
<feature type="transmembrane region" description="Helical" evidence="5">
    <location>
        <begin position="40"/>
        <end position="65"/>
    </location>
</feature>
<organism evidence="6 7">
    <name type="scientific">Listeria floridensis FSL S10-1187</name>
    <dbReference type="NCBI Taxonomy" id="1265817"/>
    <lineage>
        <taxon>Bacteria</taxon>
        <taxon>Bacillati</taxon>
        <taxon>Bacillota</taxon>
        <taxon>Bacilli</taxon>
        <taxon>Bacillales</taxon>
        <taxon>Listeriaceae</taxon>
        <taxon>Listeria</taxon>
    </lineage>
</organism>
<gene>
    <name evidence="6" type="ORF">MFLO_13143</name>
</gene>
<comment type="subcellular location">
    <subcellularLocation>
        <location evidence="1">Membrane</location>
        <topology evidence="1">Multi-pass membrane protein</topology>
    </subcellularLocation>
</comment>
<accession>A0ABN0RCI9</accession>
<evidence type="ECO:0000256" key="3">
    <source>
        <dbReference type="ARBA" id="ARBA00022989"/>
    </source>
</evidence>
<keyword evidence="3 5" id="KW-1133">Transmembrane helix</keyword>
<sequence>MAYHYYELLSPKLHFIPYPELDKSDGSVYELLKLLHTEEAYYNILAFIFIFVAALIVVHMLTAVTGSRTKIPVVSQVNGLIGGLLGVIATYLFLFVFLYLGAAYPSEWLKNVLEGSNVAQWILENTPILSERFYDWMTRVITK</sequence>
<keyword evidence="7" id="KW-1185">Reference proteome</keyword>
<dbReference type="PANTHER" id="PTHR37306">
    <property type="entry name" value="COLICIN V PRODUCTION PROTEIN"/>
    <property type="match status" value="1"/>
</dbReference>
<dbReference type="Proteomes" id="UP000019249">
    <property type="component" value="Unassembled WGS sequence"/>
</dbReference>